<accession>A0A2P2NXK9</accession>
<reference evidence="1" key="1">
    <citation type="submission" date="2018-02" db="EMBL/GenBank/DDBJ databases">
        <title>Rhizophora mucronata_Transcriptome.</title>
        <authorList>
            <person name="Meera S.P."/>
            <person name="Sreeshan A."/>
            <person name="Augustine A."/>
        </authorList>
    </citation>
    <scope>NUCLEOTIDE SEQUENCE</scope>
    <source>
        <tissue evidence="1">Leaf</tissue>
    </source>
</reference>
<dbReference type="EMBL" id="GGEC01066774">
    <property type="protein sequence ID" value="MBX47258.1"/>
    <property type="molecule type" value="Transcribed_RNA"/>
</dbReference>
<protein>
    <submittedName>
        <fullName evidence="1">Uncharacterized protein</fullName>
    </submittedName>
</protein>
<sequence length="13" mass="1565">MDFDQKVLSKLLK</sequence>
<proteinExistence type="predicted"/>
<name>A0A2P2NXK9_RHIMU</name>
<evidence type="ECO:0000313" key="1">
    <source>
        <dbReference type="EMBL" id="MBX47258.1"/>
    </source>
</evidence>
<organism evidence="1">
    <name type="scientific">Rhizophora mucronata</name>
    <name type="common">Asiatic mangrove</name>
    <dbReference type="NCBI Taxonomy" id="61149"/>
    <lineage>
        <taxon>Eukaryota</taxon>
        <taxon>Viridiplantae</taxon>
        <taxon>Streptophyta</taxon>
        <taxon>Embryophyta</taxon>
        <taxon>Tracheophyta</taxon>
        <taxon>Spermatophyta</taxon>
        <taxon>Magnoliopsida</taxon>
        <taxon>eudicotyledons</taxon>
        <taxon>Gunneridae</taxon>
        <taxon>Pentapetalae</taxon>
        <taxon>rosids</taxon>
        <taxon>fabids</taxon>
        <taxon>Malpighiales</taxon>
        <taxon>Rhizophoraceae</taxon>
        <taxon>Rhizophora</taxon>
    </lineage>
</organism>